<accession>A0A7D9KBN1</accession>
<feature type="region of interest" description="Disordered" evidence="1">
    <location>
        <begin position="99"/>
        <end position="133"/>
    </location>
</feature>
<comment type="caution">
    <text evidence="2">The sequence shown here is derived from an EMBL/GenBank/DDBJ whole genome shotgun (WGS) entry which is preliminary data.</text>
</comment>
<sequence length="191" mass="21690">MRPAVTDSDTSTSSVFFTWNLRSMMSGQINKAVQSVFKKAGVDIKVTSTSFREAAVTKVHESNPKLSEKLAGLMSHNESTAKKYYLLWEKTKASIEASTKLGKSMRNQDASKKSADESEADVSADFNESETKMRTPWKNEEIRMVKETFNKELKLKTIMLGIVRDKVKNSKQLNGMSPRRVFDRLRKELIK</sequence>
<keyword evidence="3" id="KW-1185">Reference proteome</keyword>
<gene>
    <name evidence="2" type="ORF">PACLA_8A069248</name>
</gene>
<evidence type="ECO:0000313" key="3">
    <source>
        <dbReference type="Proteomes" id="UP001152795"/>
    </source>
</evidence>
<dbReference type="AlphaFoldDB" id="A0A7D9KBN1"/>
<dbReference type="OrthoDB" id="5989105at2759"/>
<proteinExistence type="predicted"/>
<organism evidence="2 3">
    <name type="scientific">Paramuricea clavata</name>
    <name type="common">Red gorgonian</name>
    <name type="synonym">Violescent sea-whip</name>
    <dbReference type="NCBI Taxonomy" id="317549"/>
    <lineage>
        <taxon>Eukaryota</taxon>
        <taxon>Metazoa</taxon>
        <taxon>Cnidaria</taxon>
        <taxon>Anthozoa</taxon>
        <taxon>Octocorallia</taxon>
        <taxon>Malacalcyonacea</taxon>
        <taxon>Plexauridae</taxon>
        <taxon>Paramuricea</taxon>
    </lineage>
</organism>
<protein>
    <submittedName>
        <fullName evidence="2">Uncharacterized protein</fullName>
    </submittedName>
</protein>
<dbReference type="EMBL" id="CACRXK020033747">
    <property type="protein sequence ID" value="CAB4043999.1"/>
    <property type="molecule type" value="Genomic_DNA"/>
</dbReference>
<dbReference type="Proteomes" id="UP001152795">
    <property type="component" value="Unassembled WGS sequence"/>
</dbReference>
<name>A0A7D9KBN1_PARCT</name>
<evidence type="ECO:0000256" key="1">
    <source>
        <dbReference type="SAM" id="MobiDB-lite"/>
    </source>
</evidence>
<reference evidence="2" key="1">
    <citation type="submission" date="2020-04" db="EMBL/GenBank/DDBJ databases">
        <authorList>
            <person name="Alioto T."/>
            <person name="Alioto T."/>
            <person name="Gomez Garrido J."/>
        </authorList>
    </citation>
    <scope>NUCLEOTIDE SEQUENCE</scope>
    <source>
        <strain evidence="2">A484AB</strain>
    </source>
</reference>
<evidence type="ECO:0000313" key="2">
    <source>
        <dbReference type="EMBL" id="CAB4043999.1"/>
    </source>
</evidence>